<protein>
    <submittedName>
        <fullName evidence="1">Tetrathionate reductase subunit A</fullName>
    </submittedName>
</protein>
<dbReference type="Proteomes" id="UP000254712">
    <property type="component" value="Unassembled WGS sequence"/>
</dbReference>
<proteinExistence type="predicted"/>
<sequence length="67" mass="7454">MAFIYSRGGRFAPEDSGYTEQRLGNAWKKPLQIWNADVAAHRHAITGERFSGLPGLVSGAFVRWSCD</sequence>
<gene>
    <name evidence="1" type="primary">ttrA_6</name>
    <name evidence="1" type="ORF">NCTC8261_04048</name>
</gene>
<reference evidence="1 2" key="1">
    <citation type="submission" date="2018-06" db="EMBL/GenBank/DDBJ databases">
        <authorList>
            <consortium name="Pathogen Informatics"/>
            <person name="Doyle S."/>
        </authorList>
    </citation>
    <scope>NUCLEOTIDE SEQUENCE [LARGE SCALE GENOMIC DNA]</scope>
    <source>
        <strain evidence="1 2">NCTC8261</strain>
    </source>
</reference>
<dbReference type="AlphaFoldDB" id="A0A379WWI2"/>
<evidence type="ECO:0000313" key="2">
    <source>
        <dbReference type="Proteomes" id="UP000254712"/>
    </source>
</evidence>
<dbReference type="EMBL" id="UGXT01000002">
    <property type="protein sequence ID" value="SUH37746.1"/>
    <property type="molecule type" value="Genomic_DNA"/>
</dbReference>
<evidence type="ECO:0000313" key="1">
    <source>
        <dbReference type="EMBL" id="SUH37746.1"/>
    </source>
</evidence>
<name>A0A379WWI2_SALET</name>
<accession>A0A379WWI2</accession>
<organism evidence="1 2">
    <name type="scientific">Salmonella enterica I</name>
    <dbReference type="NCBI Taxonomy" id="59201"/>
    <lineage>
        <taxon>Bacteria</taxon>
        <taxon>Pseudomonadati</taxon>
        <taxon>Pseudomonadota</taxon>
        <taxon>Gammaproteobacteria</taxon>
        <taxon>Enterobacterales</taxon>
        <taxon>Enterobacteriaceae</taxon>
        <taxon>Salmonella</taxon>
    </lineage>
</organism>